<comment type="catalytic activity">
    <reaction evidence="6">
        <text>L,L-cystathionine + H2O = L-homocysteine + pyruvate + NH4(+)</text>
        <dbReference type="Rhea" id="RHEA:13965"/>
        <dbReference type="ChEBI" id="CHEBI:15361"/>
        <dbReference type="ChEBI" id="CHEBI:15377"/>
        <dbReference type="ChEBI" id="CHEBI:28938"/>
        <dbReference type="ChEBI" id="CHEBI:58161"/>
        <dbReference type="ChEBI" id="CHEBI:58199"/>
    </reaction>
</comment>
<evidence type="ECO:0000313" key="10">
    <source>
        <dbReference type="EMBL" id="ESR23339.1"/>
    </source>
</evidence>
<comment type="pathway">
    <text evidence="5">Amino-acid biosynthesis; L-methionine biosynthesis via de novo pathway; L-homocysteine from L-cystathionine: step 1/1.</text>
</comment>
<dbReference type="Gene3D" id="3.90.1150.10">
    <property type="entry name" value="Aspartate Aminotransferase, domain 1"/>
    <property type="match status" value="1"/>
</dbReference>
<dbReference type="InterPro" id="IPR015422">
    <property type="entry name" value="PyrdxlP-dep_Trfase_small"/>
</dbReference>
<evidence type="ECO:0000256" key="1">
    <source>
        <dbReference type="ARBA" id="ARBA00001933"/>
    </source>
</evidence>
<dbReference type="GO" id="GO:0030170">
    <property type="term" value="F:pyridoxal phosphate binding"/>
    <property type="evidence" value="ECO:0007669"/>
    <property type="project" value="InterPro"/>
</dbReference>
<reference evidence="10 11" key="1">
    <citation type="journal article" date="2014" name="Genome Announc.">
        <title>Draft Genome Sequence of Lutibaculum baratangense Strain AMV1T, Isolated from a Mud Volcano in Andamans, India.</title>
        <authorList>
            <person name="Singh A."/>
            <person name="Sreenivas A."/>
            <person name="Sathyanarayana Reddy G."/>
            <person name="Pinnaka A.K."/>
            <person name="Shivaji S."/>
        </authorList>
    </citation>
    <scope>NUCLEOTIDE SEQUENCE [LARGE SCALE GENOMIC DNA]</scope>
    <source>
        <strain evidence="10 11">AMV1</strain>
    </source>
</reference>
<dbReference type="PIRSF" id="PIRSF001434">
    <property type="entry name" value="CGS"/>
    <property type="match status" value="1"/>
</dbReference>
<dbReference type="Gene3D" id="3.40.640.10">
    <property type="entry name" value="Type I PLP-dependent aspartate aminotransferase-like (Major domain)"/>
    <property type="match status" value="1"/>
</dbReference>
<feature type="modified residue" description="N6-(pyridoxal phosphate)lysine" evidence="8">
    <location>
        <position position="219"/>
    </location>
</feature>
<dbReference type="PANTHER" id="PTHR43500">
    <property type="entry name" value="CYSTATHIONINE BETA-LYASE-RELATED"/>
    <property type="match status" value="1"/>
</dbReference>
<dbReference type="GO" id="GO:0019450">
    <property type="term" value="P:L-cysteine catabolic process to pyruvate"/>
    <property type="evidence" value="ECO:0007669"/>
    <property type="project" value="TreeGrafter"/>
</dbReference>
<evidence type="ECO:0000256" key="7">
    <source>
        <dbReference type="ARBA" id="ARBA00047625"/>
    </source>
</evidence>
<dbReference type="PROSITE" id="PS00868">
    <property type="entry name" value="CYS_MET_METAB_PP"/>
    <property type="match status" value="1"/>
</dbReference>
<proteinExistence type="inferred from homology"/>
<dbReference type="InterPro" id="IPR054542">
    <property type="entry name" value="Cys_met_metab_PP"/>
</dbReference>
<dbReference type="GO" id="GO:0019346">
    <property type="term" value="P:transsulfuration"/>
    <property type="evidence" value="ECO:0007669"/>
    <property type="project" value="InterPro"/>
</dbReference>
<dbReference type="EC" id="4.4.1.8" evidence="10"/>
<dbReference type="PATRIC" id="fig|631454.5.peg.3367"/>
<evidence type="ECO:0000256" key="5">
    <source>
        <dbReference type="ARBA" id="ARBA00046315"/>
    </source>
</evidence>
<evidence type="ECO:0000256" key="4">
    <source>
        <dbReference type="ARBA" id="ARBA00023239"/>
    </source>
</evidence>
<gene>
    <name evidence="10" type="ORF">N177_3407</name>
</gene>
<evidence type="ECO:0000313" key="11">
    <source>
        <dbReference type="Proteomes" id="UP000017819"/>
    </source>
</evidence>
<evidence type="ECO:0000256" key="2">
    <source>
        <dbReference type="ARBA" id="ARBA00009077"/>
    </source>
</evidence>
<dbReference type="Pfam" id="PF01053">
    <property type="entry name" value="Cys_Met_Meta_PP"/>
    <property type="match status" value="1"/>
</dbReference>
<dbReference type="EMBL" id="AWXZ01000039">
    <property type="protein sequence ID" value="ESR23339.1"/>
    <property type="molecule type" value="Genomic_DNA"/>
</dbReference>
<comment type="similarity">
    <text evidence="2 9">Belongs to the trans-sulfuration enzymes family.</text>
</comment>
<dbReference type="NCBIfam" id="TIGR01324">
    <property type="entry name" value="cysta_beta_ly_B"/>
    <property type="match status" value="1"/>
</dbReference>
<evidence type="ECO:0000256" key="6">
    <source>
        <dbReference type="ARBA" id="ARBA00047517"/>
    </source>
</evidence>
<evidence type="ECO:0000256" key="9">
    <source>
        <dbReference type="RuleBase" id="RU362118"/>
    </source>
</evidence>
<comment type="caution">
    <text evidence="10">The sequence shown here is derived from an EMBL/GenBank/DDBJ whole genome shotgun (WGS) entry which is preliminary data.</text>
</comment>
<name>V4RD73_9HYPH</name>
<keyword evidence="3 8" id="KW-0663">Pyridoxal phosphate</keyword>
<dbReference type="PANTHER" id="PTHR43500:SF1">
    <property type="entry name" value="CYSTATHIONINE BETA-LYASE-RELATED"/>
    <property type="match status" value="1"/>
</dbReference>
<evidence type="ECO:0000256" key="8">
    <source>
        <dbReference type="PIRSR" id="PIRSR001434-2"/>
    </source>
</evidence>
<comment type="cofactor">
    <cofactor evidence="1 9">
        <name>pyridoxal 5'-phosphate</name>
        <dbReference type="ChEBI" id="CHEBI:597326"/>
    </cofactor>
</comment>
<dbReference type="AlphaFoldDB" id="V4RD73"/>
<dbReference type="STRING" id="631454.N177_3407"/>
<protein>
    <submittedName>
        <fullName evidence="10">Cystathionine beta-lyase</fullName>
        <ecNumber evidence="10">4.4.1.8</ecNumber>
    </submittedName>
</protein>
<dbReference type="InterPro" id="IPR006233">
    <property type="entry name" value="Cys_b_lyase_bac"/>
</dbReference>
<dbReference type="InterPro" id="IPR000277">
    <property type="entry name" value="Cys/Met-Metab_PyrdxlP-dep_enz"/>
</dbReference>
<accession>V4RD73</accession>
<keyword evidence="4 10" id="KW-0456">Lyase</keyword>
<comment type="catalytic activity">
    <reaction evidence="7">
        <text>an S-substituted L-cysteine + H2O = a thiol + pyruvate + NH4(+)</text>
        <dbReference type="Rhea" id="RHEA:18121"/>
        <dbReference type="ChEBI" id="CHEBI:15361"/>
        <dbReference type="ChEBI" id="CHEBI:15377"/>
        <dbReference type="ChEBI" id="CHEBI:28938"/>
        <dbReference type="ChEBI" id="CHEBI:29256"/>
        <dbReference type="ChEBI" id="CHEBI:58717"/>
        <dbReference type="EC" id="4.4.1.13"/>
    </reaction>
</comment>
<dbReference type="GO" id="GO:0047804">
    <property type="term" value="F:cysteine-S-conjugate beta-lyase activity"/>
    <property type="evidence" value="ECO:0007669"/>
    <property type="project" value="UniProtKB-EC"/>
</dbReference>
<dbReference type="InterPro" id="IPR015424">
    <property type="entry name" value="PyrdxlP-dep_Trfase"/>
</dbReference>
<keyword evidence="11" id="KW-1185">Reference proteome</keyword>
<dbReference type="Proteomes" id="UP000017819">
    <property type="component" value="Unassembled WGS sequence"/>
</dbReference>
<dbReference type="SUPFAM" id="SSF53383">
    <property type="entry name" value="PLP-dependent transferases"/>
    <property type="match status" value="1"/>
</dbReference>
<organism evidence="10 11">
    <name type="scientific">Lutibaculum baratangense AMV1</name>
    <dbReference type="NCBI Taxonomy" id="631454"/>
    <lineage>
        <taxon>Bacteria</taxon>
        <taxon>Pseudomonadati</taxon>
        <taxon>Pseudomonadota</taxon>
        <taxon>Alphaproteobacteria</taxon>
        <taxon>Hyphomicrobiales</taxon>
        <taxon>Tepidamorphaceae</taxon>
        <taxon>Lutibaculum</taxon>
    </lineage>
</organism>
<evidence type="ECO:0000256" key="3">
    <source>
        <dbReference type="ARBA" id="ARBA00022898"/>
    </source>
</evidence>
<dbReference type="eggNOG" id="COG0626">
    <property type="taxonomic scope" value="Bacteria"/>
</dbReference>
<dbReference type="FunFam" id="3.40.640.10:FF:000046">
    <property type="entry name" value="Cystathionine gamma-lyase"/>
    <property type="match status" value="1"/>
</dbReference>
<dbReference type="InterPro" id="IPR015421">
    <property type="entry name" value="PyrdxlP-dep_Trfase_major"/>
</dbReference>
<sequence length="404" mass="43588">MTGAKKETVAGSAAGETRPLLADTELVHVGRRPGEQFGYVNPPLYRGSTVLYPDAATFEKRDARYSYGLSGSPTTDALEEVVTRLEGGEGTVLTSSGLSAISIALLSALKSGDHLLVTDSCYLPTRKLCDKLLDRFGVTTTYYDPRIGAGISGLIRPETRAVLLESPGSLTFELQDLPQIVSVARARGITTIIDNTWATPLFLKPLAMGVDISLHAGTKFFTGHSDALLGTVTANDRLWPALKETFSVFGEFAGGDVAYLGQRGMRSLHVRLERSMESGLEMARYLEARPEVAKVIHPALPSHPDHEIWKRDFTGATSLFAIVLKEGPKSALHAFLDELALFGIGASWGGYESLAIPFQPVRTATRWQEPGPAVRLYIGLEATDDLKADLDAGLARWRETGGAA</sequence>
<dbReference type="OrthoDB" id="9790858at2"/>